<accession>A0A495PUT2</accession>
<dbReference type="Proteomes" id="UP000276282">
    <property type="component" value="Unassembled WGS sequence"/>
</dbReference>
<proteinExistence type="predicted"/>
<dbReference type="EMBL" id="RBLG01000002">
    <property type="protein sequence ID" value="RKS53530.1"/>
    <property type="molecule type" value="Genomic_DNA"/>
</dbReference>
<sequence>MNSHFVLSDAQYEKQFATAQLDPALFSHEAHLRLAYIHISNYGIEQAISNITFQLKKYVQNLGAEDKFNMTLSVAAIKAMDHFIKRSSSTNFLSLITEFPRLKYNFKDLMAAHYAIEIYNIPLAKQQFLEPDLLPFN</sequence>
<reference evidence="1 2" key="1">
    <citation type="submission" date="2018-10" db="EMBL/GenBank/DDBJ databases">
        <title>Genomic Encyclopedia of Archaeal and Bacterial Type Strains, Phase II (KMG-II): from individual species to whole genera.</title>
        <authorList>
            <person name="Goeker M."/>
        </authorList>
    </citation>
    <scope>NUCLEOTIDE SEQUENCE [LARGE SCALE GENOMIC DNA]</scope>
    <source>
        <strain evidence="1 2">DSM 19839</strain>
    </source>
</reference>
<keyword evidence="2" id="KW-1185">Reference proteome</keyword>
<dbReference type="OrthoDB" id="282517at2"/>
<comment type="caution">
    <text evidence="1">The sequence shown here is derived from an EMBL/GenBank/DDBJ whole genome shotgun (WGS) entry which is preliminary data.</text>
</comment>
<name>A0A495PUT2_9FLAO</name>
<organism evidence="1 2">
    <name type="scientific">Gillisia mitskevichiae</name>
    <dbReference type="NCBI Taxonomy" id="270921"/>
    <lineage>
        <taxon>Bacteria</taxon>
        <taxon>Pseudomonadati</taxon>
        <taxon>Bacteroidota</taxon>
        <taxon>Flavobacteriia</taxon>
        <taxon>Flavobacteriales</taxon>
        <taxon>Flavobacteriaceae</taxon>
        <taxon>Gillisia</taxon>
    </lineage>
</organism>
<evidence type="ECO:0000313" key="1">
    <source>
        <dbReference type="EMBL" id="RKS53530.1"/>
    </source>
</evidence>
<gene>
    <name evidence="1" type="ORF">BC962_1782</name>
</gene>
<dbReference type="AlphaFoldDB" id="A0A495PUT2"/>
<protein>
    <submittedName>
        <fullName evidence="1">Uncharacterized protein</fullName>
    </submittedName>
</protein>
<dbReference type="RefSeq" id="WP_121345613.1">
    <property type="nucleotide sequence ID" value="NZ_RBLG01000002.1"/>
</dbReference>
<evidence type="ECO:0000313" key="2">
    <source>
        <dbReference type="Proteomes" id="UP000276282"/>
    </source>
</evidence>